<dbReference type="Gene3D" id="2.60.120.200">
    <property type="match status" value="1"/>
</dbReference>
<gene>
    <name evidence="3" type="ORF">A3D44_04470</name>
</gene>
<dbReference type="CDD" id="cd00063">
    <property type="entry name" value="FN3"/>
    <property type="match status" value="1"/>
</dbReference>
<dbReference type="SMART" id="SM00060">
    <property type="entry name" value="FN3"/>
    <property type="match status" value="1"/>
</dbReference>
<dbReference type="InterPro" id="IPR036366">
    <property type="entry name" value="PGBDSf"/>
</dbReference>
<evidence type="ECO:0000313" key="4">
    <source>
        <dbReference type="Proteomes" id="UP000178820"/>
    </source>
</evidence>
<dbReference type="SUPFAM" id="SSF49265">
    <property type="entry name" value="Fibronectin type III"/>
    <property type="match status" value="1"/>
</dbReference>
<dbReference type="Pfam" id="PF00041">
    <property type="entry name" value="fn3"/>
    <property type="match status" value="1"/>
</dbReference>
<name>A0A1G2I0B1_9BACT</name>
<accession>A0A1G2I0B1</accession>
<reference evidence="3 4" key="1">
    <citation type="journal article" date="2016" name="Nat. Commun.">
        <title>Thousands of microbial genomes shed light on interconnected biogeochemical processes in an aquifer system.</title>
        <authorList>
            <person name="Anantharaman K."/>
            <person name="Brown C.T."/>
            <person name="Hug L.A."/>
            <person name="Sharon I."/>
            <person name="Castelle C.J."/>
            <person name="Probst A.J."/>
            <person name="Thomas B.C."/>
            <person name="Singh A."/>
            <person name="Wilkins M.J."/>
            <person name="Karaoz U."/>
            <person name="Brodie E.L."/>
            <person name="Williams K.H."/>
            <person name="Hubbard S.S."/>
            <person name="Banfield J.F."/>
        </authorList>
    </citation>
    <scope>NUCLEOTIDE SEQUENCE [LARGE SCALE GENOMIC DNA]</scope>
</reference>
<dbReference type="SUPFAM" id="SSF47090">
    <property type="entry name" value="PGBD-like"/>
    <property type="match status" value="1"/>
</dbReference>
<proteinExistence type="predicted"/>
<dbReference type="PROSITE" id="PS50853">
    <property type="entry name" value="FN3"/>
    <property type="match status" value="1"/>
</dbReference>
<dbReference type="AlphaFoldDB" id="A0A1G2I0B1"/>
<evidence type="ECO:0000259" key="2">
    <source>
        <dbReference type="PROSITE" id="PS50853"/>
    </source>
</evidence>
<keyword evidence="1" id="KW-0812">Transmembrane</keyword>
<keyword evidence="1" id="KW-1133">Transmembrane helix</keyword>
<keyword evidence="1" id="KW-0472">Membrane</keyword>
<dbReference type="Proteomes" id="UP000178820">
    <property type="component" value="Unassembled WGS sequence"/>
</dbReference>
<dbReference type="InterPro" id="IPR036365">
    <property type="entry name" value="PGBD-like_sf"/>
</dbReference>
<evidence type="ECO:0000256" key="1">
    <source>
        <dbReference type="SAM" id="Phobius"/>
    </source>
</evidence>
<dbReference type="InterPro" id="IPR003961">
    <property type="entry name" value="FN3_dom"/>
</dbReference>
<feature type="domain" description="Fibronectin type-III" evidence="2">
    <location>
        <begin position="320"/>
        <end position="403"/>
    </location>
</feature>
<sequence>MFMIYNLLYMYKNKILHFNPYLKISSLIIILIAVSLIWGVYRTAYAASECVNWQTSHPDWVFCDDFELGNKDKWNQVAGKATVNGARAYSGNYSLHIPYEDLIPPPPATDINRFAQIDLSSQNLEHFFVRGYVNFASGGTYAEQRKLYYIFGKNWGTGVGWDVITSAWYRNTPFRHQVNSNGYSWSGLRVPSSDTKKDNVFNFDTWYALELEVKLNSSPTCDTTGACDGLVRVWVNDILQLERTNIKIRNNTEPLGNVRVGAQADDTDFIVDEDRYWDNVVVSRSRIGMYGNPPPPVVSPPSAENPPAEVTPPLTEFTPTATPIKLSASATSNQVNLTWPAVKGATVYRIYNQNNIQLDASTGTTFTHSKLNPNTSYTYTVRAHNATSNDIASATKTVTTKGVKDVIQTLSNEVTPVAEVAGCNGRTSGFNTTTGKSCGATSSVSSASYNFGTTTLRNGSRGEGVKELQRFLNNVLNLGLATDGILGPKTIAVIRKWQSDNGLVPDGLVGPLTKARMEAVAGLSL</sequence>
<dbReference type="STRING" id="1802207.A3D44_04470"/>
<dbReference type="Gene3D" id="2.60.40.10">
    <property type="entry name" value="Immunoglobulins"/>
    <property type="match status" value="1"/>
</dbReference>
<protein>
    <recommendedName>
        <fullName evidence="2">Fibronectin type-III domain-containing protein</fullName>
    </recommendedName>
</protein>
<evidence type="ECO:0000313" key="3">
    <source>
        <dbReference type="EMBL" id="OGZ68242.1"/>
    </source>
</evidence>
<feature type="transmembrane region" description="Helical" evidence="1">
    <location>
        <begin position="21"/>
        <end position="41"/>
    </location>
</feature>
<dbReference type="EMBL" id="MHOT01000024">
    <property type="protein sequence ID" value="OGZ68242.1"/>
    <property type="molecule type" value="Genomic_DNA"/>
</dbReference>
<dbReference type="Gene3D" id="1.10.101.10">
    <property type="entry name" value="PGBD-like superfamily/PGBD"/>
    <property type="match status" value="1"/>
</dbReference>
<dbReference type="Pfam" id="PF01471">
    <property type="entry name" value="PG_binding_1"/>
    <property type="match status" value="1"/>
</dbReference>
<dbReference type="InterPro" id="IPR036116">
    <property type="entry name" value="FN3_sf"/>
</dbReference>
<comment type="caution">
    <text evidence="3">The sequence shown here is derived from an EMBL/GenBank/DDBJ whole genome shotgun (WGS) entry which is preliminary data.</text>
</comment>
<organism evidence="3 4">
    <name type="scientific">Candidatus Staskawiczbacteria bacterium RIFCSPHIGHO2_02_FULL_42_22</name>
    <dbReference type="NCBI Taxonomy" id="1802207"/>
    <lineage>
        <taxon>Bacteria</taxon>
        <taxon>Candidatus Staskawicziibacteriota</taxon>
    </lineage>
</organism>
<dbReference type="InterPro" id="IPR013783">
    <property type="entry name" value="Ig-like_fold"/>
</dbReference>
<dbReference type="InterPro" id="IPR002477">
    <property type="entry name" value="Peptidoglycan-bd-like"/>
</dbReference>